<proteinExistence type="predicted"/>
<dbReference type="SUPFAM" id="SSF53335">
    <property type="entry name" value="S-adenosyl-L-methionine-dependent methyltransferases"/>
    <property type="match status" value="1"/>
</dbReference>
<feature type="domain" description="Methyltransferase FkbM" evidence="1">
    <location>
        <begin position="56"/>
        <end position="220"/>
    </location>
</feature>
<evidence type="ECO:0000313" key="2">
    <source>
        <dbReference type="EMBL" id="QHU04045.1"/>
    </source>
</evidence>
<dbReference type="Pfam" id="PF05050">
    <property type="entry name" value="Methyltransf_21"/>
    <property type="match status" value="1"/>
</dbReference>
<evidence type="ECO:0000259" key="1">
    <source>
        <dbReference type="Pfam" id="PF05050"/>
    </source>
</evidence>
<organism evidence="2">
    <name type="scientific">viral metagenome</name>
    <dbReference type="NCBI Taxonomy" id="1070528"/>
    <lineage>
        <taxon>unclassified sequences</taxon>
        <taxon>metagenomes</taxon>
        <taxon>organismal metagenomes</taxon>
    </lineage>
</organism>
<dbReference type="AlphaFoldDB" id="A0A6C0JDY2"/>
<dbReference type="NCBIfam" id="TIGR01444">
    <property type="entry name" value="fkbM_fam"/>
    <property type="match status" value="1"/>
</dbReference>
<sequence length="261" mass="29885">MENDNTYTYLTHFGKITLYQNELFIGTSFRNNQYWDEDTLWKLKEYIDPNRNMLEIGGHCGTSSVVYASFLNPGSRIYVYEPQKKLYDLLVRNVNQNNLQDKITPHNSGVFCFNGESTMHDTDLDGWGGNVAKRYDEEINDGCNFGGIGLGLNGETIKLTTIDDMGLDNIGFIHCDAQGSENFIFAKGLETIKKSRPVVYYENIQFEKGHAATVMFKNICDTYPEYSKESQFDIKKYCMEELGYSECIDRFNDGIDTLLIP</sequence>
<dbReference type="EMBL" id="MN740390">
    <property type="protein sequence ID" value="QHU04045.1"/>
    <property type="molecule type" value="Genomic_DNA"/>
</dbReference>
<name>A0A6C0JDY2_9ZZZZ</name>
<dbReference type="InterPro" id="IPR029063">
    <property type="entry name" value="SAM-dependent_MTases_sf"/>
</dbReference>
<protein>
    <recommendedName>
        <fullName evidence="1">Methyltransferase FkbM domain-containing protein</fullName>
    </recommendedName>
</protein>
<reference evidence="2" key="1">
    <citation type="journal article" date="2020" name="Nature">
        <title>Giant virus diversity and host interactions through global metagenomics.</title>
        <authorList>
            <person name="Schulz F."/>
            <person name="Roux S."/>
            <person name="Paez-Espino D."/>
            <person name="Jungbluth S."/>
            <person name="Walsh D.A."/>
            <person name="Denef V.J."/>
            <person name="McMahon K.D."/>
            <person name="Konstantinidis K.T."/>
            <person name="Eloe-Fadrosh E.A."/>
            <person name="Kyrpides N.C."/>
            <person name="Woyke T."/>
        </authorList>
    </citation>
    <scope>NUCLEOTIDE SEQUENCE</scope>
    <source>
        <strain evidence="2">GVMAG-M-3300027708-20</strain>
    </source>
</reference>
<dbReference type="Gene3D" id="3.40.50.150">
    <property type="entry name" value="Vaccinia Virus protein VP39"/>
    <property type="match status" value="1"/>
</dbReference>
<accession>A0A6C0JDY2</accession>
<dbReference type="InterPro" id="IPR006342">
    <property type="entry name" value="FkbM_mtfrase"/>
</dbReference>